<feature type="compositionally biased region" description="Polar residues" evidence="1">
    <location>
        <begin position="176"/>
        <end position="188"/>
    </location>
</feature>
<name>W2RL76_CYPE1</name>
<evidence type="ECO:0000313" key="3">
    <source>
        <dbReference type="Proteomes" id="UP000030752"/>
    </source>
</evidence>
<dbReference type="HOGENOM" id="CLU_609752_0_0_1"/>
<dbReference type="AlphaFoldDB" id="W2RL76"/>
<feature type="compositionally biased region" description="Polar residues" evidence="1">
    <location>
        <begin position="116"/>
        <end position="136"/>
    </location>
</feature>
<protein>
    <submittedName>
        <fullName evidence="2">Uncharacterized protein</fullName>
    </submittedName>
</protein>
<gene>
    <name evidence="2" type="ORF">HMPREF1541_08227</name>
</gene>
<organism evidence="2 3">
    <name type="scientific">Cyphellophora europaea (strain CBS 101466)</name>
    <name type="common">Phialophora europaea</name>
    <dbReference type="NCBI Taxonomy" id="1220924"/>
    <lineage>
        <taxon>Eukaryota</taxon>
        <taxon>Fungi</taxon>
        <taxon>Dikarya</taxon>
        <taxon>Ascomycota</taxon>
        <taxon>Pezizomycotina</taxon>
        <taxon>Eurotiomycetes</taxon>
        <taxon>Chaetothyriomycetidae</taxon>
        <taxon>Chaetothyriales</taxon>
        <taxon>Cyphellophoraceae</taxon>
        <taxon>Cyphellophora</taxon>
    </lineage>
</organism>
<feature type="region of interest" description="Disordered" evidence="1">
    <location>
        <begin position="1"/>
        <end position="188"/>
    </location>
</feature>
<dbReference type="EMBL" id="KB822724">
    <property type="protein sequence ID" value="ETN37237.1"/>
    <property type="molecule type" value="Genomic_DNA"/>
</dbReference>
<proteinExistence type="predicted"/>
<accession>W2RL76</accession>
<feature type="compositionally biased region" description="Basic and acidic residues" evidence="1">
    <location>
        <begin position="92"/>
        <end position="115"/>
    </location>
</feature>
<dbReference type="Proteomes" id="UP000030752">
    <property type="component" value="Unassembled WGS sequence"/>
</dbReference>
<dbReference type="GeneID" id="19975566"/>
<dbReference type="OrthoDB" id="4156346at2759"/>
<evidence type="ECO:0000256" key="1">
    <source>
        <dbReference type="SAM" id="MobiDB-lite"/>
    </source>
</evidence>
<feature type="compositionally biased region" description="Polar residues" evidence="1">
    <location>
        <begin position="7"/>
        <end position="18"/>
    </location>
</feature>
<sequence length="449" mass="49277">MAEDGSNADTDYFTQSETSPKHGEAAMTELMLSEAVDSAQGPLSENDSPSIDSMAVHIGGTRPLEKPNFINQTAKKAVDTSLGIGSAVQDDGPDRALQEATNKLKDVELDQKKQAAEQTGGSTVTPNPTPAKSASAHTGVEVFPMSPDNTEPPESSGIVSSPTQDVLKGASVPGTRRTSNAGSTSTSYNHAALARMPPLRRMSTADSAVTASSRLPLERELSNTFGSVDDVTVYSEATKMRFTEDDRRLEAFVNQNEREGFVKQPADNIPTELDEKLKHGAYSFSCSFGWVGDEEVDLEETPLSRESYIEKLDDAKDGIRFVVRAVINYQSEINSRGHHKFKAQFLSHQNQACIVVLEQLDEIEAHLNDVIQEIQAFGEDDVELKDELKLAYTHALPWIQRTRRLICEAHVFYKLNYVLGRQQKTTKAKRALPTIPAGRPVPNSSLERK</sequence>
<reference evidence="2 3" key="1">
    <citation type="submission" date="2013-03" db="EMBL/GenBank/DDBJ databases">
        <title>The Genome Sequence of Phialophora europaea CBS 101466.</title>
        <authorList>
            <consortium name="The Broad Institute Genomics Platform"/>
            <person name="Cuomo C."/>
            <person name="de Hoog S."/>
            <person name="Gorbushina A."/>
            <person name="Walker B."/>
            <person name="Young S.K."/>
            <person name="Zeng Q."/>
            <person name="Gargeya S."/>
            <person name="Fitzgerald M."/>
            <person name="Haas B."/>
            <person name="Abouelleil A."/>
            <person name="Allen A.W."/>
            <person name="Alvarado L."/>
            <person name="Arachchi H.M."/>
            <person name="Berlin A.M."/>
            <person name="Chapman S.B."/>
            <person name="Gainer-Dewar J."/>
            <person name="Goldberg J."/>
            <person name="Griggs A."/>
            <person name="Gujja S."/>
            <person name="Hansen M."/>
            <person name="Howarth C."/>
            <person name="Imamovic A."/>
            <person name="Ireland A."/>
            <person name="Larimer J."/>
            <person name="McCowan C."/>
            <person name="Murphy C."/>
            <person name="Pearson M."/>
            <person name="Poon T.W."/>
            <person name="Priest M."/>
            <person name="Roberts A."/>
            <person name="Saif S."/>
            <person name="Shea T."/>
            <person name="Sisk P."/>
            <person name="Sykes S."/>
            <person name="Wortman J."/>
            <person name="Nusbaum C."/>
            <person name="Birren B."/>
        </authorList>
    </citation>
    <scope>NUCLEOTIDE SEQUENCE [LARGE SCALE GENOMIC DNA]</scope>
    <source>
        <strain evidence="2 3">CBS 101466</strain>
    </source>
</reference>
<dbReference type="VEuPathDB" id="FungiDB:HMPREF1541_08227"/>
<feature type="compositionally biased region" description="Polar residues" evidence="1">
    <location>
        <begin position="147"/>
        <end position="164"/>
    </location>
</feature>
<feature type="compositionally biased region" description="Polar residues" evidence="1">
    <location>
        <begin position="41"/>
        <end position="51"/>
    </location>
</feature>
<keyword evidence="3" id="KW-1185">Reference proteome</keyword>
<evidence type="ECO:0000313" key="2">
    <source>
        <dbReference type="EMBL" id="ETN37237.1"/>
    </source>
</evidence>
<feature type="region of interest" description="Disordered" evidence="1">
    <location>
        <begin position="429"/>
        <end position="449"/>
    </location>
</feature>
<dbReference type="InParanoid" id="W2RL76"/>
<dbReference type="eggNOG" id="ENOG502T5CA">
    <property type="taxonomic scope" value="Eukaryota"/>
</dbReference>
<dbReference type="RefSeq" id="XP_008720769.1">
    <property type="nucleotide sequence ID" value="XM_008722547.1"/>
</dbReference>